<organism evidence="2 3">
    <name type="scientific">Brevibacillus reuszeri</name>
    <dbReference type="NCBI Taxonomy" id="54915"/>
    <lineage>
        <taxon>Bacteria</taxon>
        <taxon>Bacillati</taxon>
        <taxon>Bacillota</taxon>
        <taxon>Bacilli</taxon>
        <taxon>Bacillales</taxon>
        <taxon>Paenibacillaceae</taxon>
        <taxon>Brevibacillus</taxon>
    </lineage>
</organism>
<keyword evidence="3" id="KW-1185">Reference proteome</keyword>
<dbReference type="Gene3D" id="3.40.50.150">
    <property type="entry name" value="Vaccinia Virus protein VP39"/>
    <property type="match status" value="1"/>
</dbReference>
<dbReference type="PANTHER" id="PTHR43861">
    <property type="entry name" value="TRANS-ACONITATE 2-METHYLTRANSFERASE-RELATED"/>
    <property type="match status" value="1"/>
</dbReference>
<accession>A0ABQ0TLZ4</accession>
<dbReference type="CDD" id="cd02440">
    <property type="entry name" value="AdoMet_MTases"/>
    <property type="match status" value="1"/>
</dbReference>
<dbReference type="InterPro" id="IPR029063">
    <property type="entry name" value="SAM-dependent_MTases_sf"/>
</dbReference>
<dbReference type="PANTHER" id="PTHR43861:SF6">
    <property type="entry name" value="METHYLTRANSFERASE TYPE 11"/>
    <property type="match status" value="1"/>
</dbReference>
<evidence type="ECO:0000313" key="2">
    <source>
        <dbReference type="EMBL" id="GED68914.1"/>
    </source>
</evidence>
<dbReference type="SUPFAM" id="SSF53335">
    <property type="entry name" value="S-adenosyl-L-methionine-dependent methyltransferases"/>
    <property type="match status" value="1"/>
</dbReference>
<dbReference type="Pfam" id="PF13489">
    <property type="entry name" value="Methyltransf_23"/>
    <property type="match status" value="1"/>
</dbReference>
<dbReference type="Proteomes" id="UP000319578">
    <property type="component" value="Unassembled WGS sequence"/>
</dbReference>
<protein>
    <recommendedName>
        <fullName evidence="4">Methylase</fullName>
    </recommendedName>
</protein>
<feature type="region of interest" description="Disordered" evidence="1">
    <location>
        <begin position="289"/>
        <end position="311"/>
    </location>
</feature>
<gene>
    <name evidence="2" type="ORF">BRE01_26160</name>
</gene>
<reference evidence="2 3" key="1">
    <citation type="submission" date="2019-06" db="EMBL/GenBank/DDBJ databases">
        <title>Whole genome shotgun sequence of Brevibacillus reuszeri NBRC 15719.</title>
        <authorList>
            <person name="Hosoyama A."/>
            <person name="Uohara A."/>
            <person name="Ohji S."/>
            <person name="Ichikawa N."/>
        </authorList>
    </citation>
    <scope>NUCLEOTIDE SEQUENCE [LARGE SCALE GENOMIC DNA]</scope>
    <source>
        <strain evidence="2 3">NBRC 15719</strain>
    </source>
</reference>
<comment type="caution">
    <text evidence="2">The sequence shown here is derived from an EMBL/GenBank/DDBJ whole genome shotgun (WGS) entry which is preliminary data.</text>
</comment>
<evidence type="ECO:0000313" key="3">
    <source>
        <dbReference type="Proteomes" id="UP000319578"/>
    </source>
</evidence>
<evidence type="ECO:0000256" key="1">
    <source>
        <dbReference type="SAM" id="MobiDB-lite"/>
    </source>
</evidence>
<proteinExistence type="predicted"/>
<name>A0ABQ0TLZ4_9BACL</name>
<evidence type="ECO:0008006" key="4">
    <source>
        <dbReference type="Google" id="ProtNLM"/>
    </source>
</evidence>
<sequence>MFNMHESCPLCHSVQIELFHEYPSFSLISCKDCDLVFRPHLDQLNAIEIVTDIYDADWVAMRNQYAKKTFTEHAIFNILLLEMWCPAKGKLLEIGPGTGEMLYLAREAGWQVIGVEPSPASCAYAHDRYGLQLIHSLWDASVLDEELKGSFDAIVFWHVLEHISNPKQYLEELKEFLKPGGKILFSVPNKKSFTNELLGVYSPLYTESDHLFHYSRNNLQSLLQQGAWQVLTIFSREETNRLESHLQKITGLTDLPLTDIMRLSVMLQSAFQGHEIFCIATQQSQNTTMNEQEVNNADEETQADSFHGCEK</sequence>
<dbReference type="EMBL" id="BJON01000009">
    <property type="protein sequence ID" value="GED68914.1"/>
    <property type="molecule type" value="Genomic_DNA"/>
</dbReference>